<dbReference type="AlphaFoldDB" id="A0A7N2N3L1"/>
<dbReference type="Gramene" id="QL12p021058:mrna">
    <property type="protein sequence ID" value="QL12p021058:mrna"/>
    <property type="gene ID" value="QL12p021058"/>
</dbReference>
<proteinExistence type="predicted"/>
<sequence length="93" mass="10232">MAIITEGASSMGDEFAAHGARAIVIADVQDEKGHRHRHDVIVIALRSRRSLSLFWWLWAVAVDLRLNMDGSSNDNPSTSRVGGVIRDHYGGSF</sequence>
<reference evidence="1 2" key="1">
    <citation type="journal article" date="2016" name="G3 (Bethesda)">
        <title>First Draft Assembly and Annotation of the Genome of a California Endemic Oak Quercus lobata Nee (Fagaceae).</title>
        <authorList>
            <person name="Sork V.L."/>
            <person name="Fitz-Gibbon S.T."/>
            <person name="Puiu D."/>
            <person name="Crepeau M."/>
            <person name="Gugger P.F."/>
            <person name="Sherman R."/>
            <person name="Stevens K."/>
            <person name="Langley C.H."/>
            <person name="Pellegrini M."/>
            <person name="Salzberg S.L."/>
        </authorList>
    </citation>
    <scope>NUCLEOTIDE SEQUENCE [LARGE SCALE GENOMIC DNA]</scope>
    <source>
        <strain evidence="1 2">cv. SW786</strain>
    </source>
</reference>
<dbReference type="EMBL" id="LRBV02000012">
    <property type="status" value="NOT_ANNOTATED_CDS"/>
    <property type="molecule type" value="Genomic_DNA"/>
</dbReference>
<evidence type="ECO:0000313" key="1">
    <source>
        <dbReference type="EnsemblPlants" id="QL12p021058:mrna"/>
    </source>
</evidence>
<organism evidence="1 2">
    <name type="scientific">Quercus lobata</name>
    <name type="common">Valley oak</name>
    <dbReference type="NCBI Taxonomy" id="97700"/>
    <lineage>
        <taxon>Eukaryota</taxon>
        <taxon>Viridiplantae</taxon>
        <taxon>Streptophyta</taxon>
        <taxon>Embryophyta</taxon>
        <taxon>Tracheophyta</taxon>
        <taxon>Spermatophyta</taxon>
        <taxon>Magnoliopsida</taxon>
        <taxon>eudicotyledons</taxon>
        <taxon>Gunneridae</taxon>
        <taxon>Pentapetalae</taxon>
        <taxon>rosids</taxon>
        <taxon>fabids</taxon>
        <taxon>Fagales</taxon>
        <taxon>Fagaceae</taxon>
        <taxon>Quercus</taxon>
    </lineage>
</organism>
<dbReference type="EnsemblPlants" id="QL12p021058:mrna">
    <property type="protein sequence ID" value="QL12p021058:mrna"/>
    <property type="gene ID" value="QL12p021058"/>
</dbReference>
<keyword evidence="2" id="KW-1185">Reference proteome</keyword>
<name>A0A7N2N3L1_QUELO</name>
<dbReference type="Proteomes" id="UP000594261">
    <property type="component" value="Chromosome 12"/>
</dbReference>
<accession>A0A7N2N3L1</accession>
<evidence type="ECO:0000313" key="2">
    <source>
        <dbReference type="Proteomes" id="UP000594261"/>
    </source>
</evidence>
<reference evidence="1" key="2">
    <citation type="submission" date="2021-01" db="UniProtKB">
        <authorList>
            <consortium name="EnsemblPlants"/>
        </authorList>
    </citation>
    <scope>IDENTIFICATION</scope>
</reference>
<protein>
    <submittedName>
        <fullName evidence="1">Uncharacterized protein</fullName>
    </submittedName>
</protein>
<dbReference type="InParanoid" id="A0A7N2N3L1"/>